<protein>
    <submittedName>
        <fullName evidence="1">Uncharacterized protein</fullName>
    </submittedName>
</protein>
<reference evidence="1 2" key="1">
    <citation type="submission" date="2013-03" db="EMBL/GenBank/DDBJ databases">
        <authorList>
            <person name="Fiebig A."/>
            <person name="Goeker M."/>
            <person name="Klenk H.-P.P."/>
        </authorList>
    </citation>
    <scope>NUCLEOTIDE SEQUENCE [LARGE SCALE GENOMIC DNA]</scope>
    <source>
        <strain evidence="2">DSM 19469</strain>
    </source>
</reference>
<proteinExistence type="predicted"/>
<sequence length="37" mass="4010">MPNPVFPQLLQLGQNPAVLAVWCAGFGPPDRLKCPFS</sequence>
<evidence type="ECO:0000313" key="2">
    <source>
        <dbReference type="Proteomes" id="UP000019593"/>
    </source>
</evidence>
<dbReference type="AlphaFoldDB" id="W8S6Y0"/>
<dbReference type="HOGENOM" id="CLU_3348158_0_0_5"/>
<gene>
    <name evidence="1" type="ORF">roselon_02348</name>
</gene>
<keyword evidence="2" id="KW-1185">Reference proteome</keyword>
<dbReference type="EMBL" id="CP004372">
    <property type="protein sequence ID" value="AHM04681.1"/>
    <property type="molecule type" value="Genomic_DNA"/>
</dbReference>
<dbReference type="Proteomes" id="UP000019593">
    <property type="component" value="Chromosome"/>
</dbReference>
<evidence type="ECO:0000313" key="1">
    <source>
        <dbReference type="EMBL" id="AHM04681.1"/>
    </source>
</evidence>
<name>W8S6Y0_9RHOB</name>
<dbReference type="KEGG" id="red:roselon_02348"/>
<organism evidence="1 2">
    <name type="scientific">Roseicyclus elongatus DSM 19469</name>
    <dbReference type="NCBI Taxonomy" id="1294273"/>
    <lineage>
        <taxon>Bacteria</taxon>
        <taxon>Pseudomonadati</taxon>
        <taxon>Pseudomonadota</taxon>
        <taxon>Alphaproteobacteria</taxon>
        <taxon>Rhodobacterales</taxon>
        <taxon>Roseobacteraceae</taxon>
        <taxon>Roseicyclus</taxon>
    </lineage>
</organism>
<accession>W8S6Y0</accession>
<dbReference type="STRING" id="1294273.roselon_02348"/>